<dbReference type="PROSITE" id="PS50883">
    <property type="entry name" value="EAL"/>
    <property type="match status" value="1"/>
</dbReference>
<accession>A0ABS1TZF2</accession>
<evidence type="ECO:0000313" key="2">
    <source>
        <dbReference type="EMBL" id="MBL6077260.1"/>
    </source>
</evidence>
<gene>
    <name evidence="2" type="ORF">JMJ56_04525</name>
</gene>
<dbReference type="EMBL" id="JAETWB010000001">
    <property type="protein sequence ID" value="MBL6077260.1"/>
    <property type="molecule type" value="Genomic_DNA"/>
</dbReference>
<feature type="domain" description="EAL" evidence="1">
    <location>
        <begin position="1"/>
        <end position="58"/>
    </location>
</feature>
<dbReference type="InterPro" id="IPR035919">
    <property type="entry name" value="EAL_sf"/>
</dbReference>
<dbReference type="Proteomes" id="UP000660885">
    <property type="component" value="Unassembled WGS sequence"/>
</dbReference>
<proteinExistence type="predicted"/>
<organism evidence="2 3">
    <name type="scientific">Belnapia arida</name>
    <dbReference type="NCBI Taxonomy" id="2804533"/>
    <lineage>
        <taxon>Bacteria</taxon>
        <taxon>Pseudomonadati</taxon>
        <taxon>Pseudomonadota</taxon>
        <taxon>Alphaproteobacteria</taxon>
        <taxon>Acetobacterales</taxon>
        <taxon>Roseomonadaceae</taxon>
        <taxon>Belnapia</taxon>
    </lineage>
</organism>
<comment type="caution">
    <text evidence="2">The sequence shown here is derived from an EMBL/GenBank/DDBJ whole genome shotgun (WGS) entry which is preliminary data.</text>
</comment>
<reference evidence="2 3" key="1">
    <citation type="submission" date="2021-01" db="EMBL/GenBank/DDBJ databases">
        <title>Belnapia mucosa sp. nov. and Belnapia arida sp. nov., isolated from the Tabernas Desert (Almeria, Spain).</title>
        <authorList>
            <person name="Molina-Menor E."/>
            <person name="Vidal-Verdu A."/>
            <person name="Calonge A."/>
            <person name="Satari L."/>
            <person name="Pereto J."/>
            <person name="Porcar M."/>
        </authorList>
    </citation>
    <scope>NUCLEOTIDE SEQUENCE [LARGE SCALE GENOMIC DNA]</scope>
    <source>
        <strain evidence="2 3">T18</strain>
    </source>
</reference>
<dbReference type="PANTHER" id="PTHR33121">
    <property type="entry name" value="CYCLIC DI-GMP PHOSPHODIESTERASE PDEF"/>
    <property type="match status" value="1"/>
</dbReference>
<dbReference type="Gene3D" id="3.20.20.450">
    <property type="entry name" value="EAL domain"/>
    <property type="match status" value="1"/>
</dbReference>
<keyword evidence="3" id="KW-1185">Reference proteome</keyword>
<dbReference type="InterPro" id="IPR050706">
    <property type="entry name" value="Cyclic-di-GMP_PDE-like"/>
</dbReference>
<dbReference type="SUPFAM" id="SSF141868">
    <property type="entry name" value="EAL domain-like"/>
    <property type="match status" value="1"/>
</dbReference>
<sequence length="58" mass="6778">MTDLRLALKRKGELVLHFQPMMRIDGGLLGFEALLRWRHPRRGLVPPGELSRWRKSQG</sequence>
<protein>
    <submittedName>
        <fullName evidence="2">EAL domain-containing protein</fullName>
    </submittedName>
</protein>
<evidence type="ECO:0000313" key="3">
    <source>
        <dbReference type="Proteomes" id="UP000660885"/>
    </source>
</evidence>
<dbReference type="PANTHER" id="PTHR33121:SF70">
    <property type="entry name" value="SIGNALING PROTEIN YKOW"/>
    <property type="match status" value="1"/>
</dbReference>
<dbReference type="Pfam" id="PF00563">
    <property type="entry name" value="EAL"/>
    <property type="match status" value="1"/>
</dbReference>
<name>A0ABS1TZF2_9PROT</name>
<dbReference type="InterPro" id="IPR001633">
    <property type="entry name" value="EAL_dom"/>
</dbReference>
<evidence type="ECO:0000259" key="1">
    <source>
        <dbReference type="PROSITE" id="PS50883"/>
    </source>
</evidence>